<feature type="signal peptide" evidence="2">
    <location>
        <begin position="1"/>
        <end position="21"/>
    </location>
</feature>
<dbReference type="Pfam" id="PF07686">
    <property type="entry name" value="V-set"/>
    <property type="match status" value="2"/>
</dbReference>
<evidence type="ECO:0000256" key="2">
    <source>
        <dbReference type="SAM" id="SignalP"/>
    </source>
</evidence>
<evidence type="ECO:0000313" key="5">
    <source>
        <dbReference type="Proteomes" id="UP000829720"/>
    </source>
</evidence>
<keyword evidence="1" id="KW-1133">Transmembrane helix</keyword>
<evidence type="ECO:0000259" key="3">
    <source>
        <dbReference type="PROSITE" id="PS50835"/>
    </source>
</evidence>
<protein>
    <recommendedName>
        <fullName evidence="3">Ig-like domain-containing protein</fullName>
    </recommendedName>
</protein>
<dbReference type="Proteomes" id="UP000829720">
    <property type="component" value="Unassembled WGS sequence"/>
</dbReference>
<accession>A0A8T3CG80</accession>
<evidence type="ECO:0000256" key="1">
    <source>
        <dbReference type="SAM" id="Phobius"/>
    </source>
</evidence>
<dbReference type="OrthoDB" id="6103117at2759"/>
<keyword evidence="1" id="KW-0812">Transmembrane</keyword>
<feature type="transmembrane region" description="Helical" evidence="1">
    <location>
        <begin position="280"/>
        <end position="305"/>
    </location>
</feature>
<name>A0A8T3CG80_9TELE</name>
<keyword evidence="1" id="KW-0472">Membrane</keyword>
<organism evidence="4 5">
    <name type="scientific">Albula goreensis</name>
    <dbReference type="NCBI Taxonomy" id="1534307"/>
    <lineage>
        <taxon>Eukaryota</taxon>
        <taxon>Metazoa</taxon>
        <taxon>Chordata</taxon>
        <taxon>Craniata</taxon>
        <taxon>Vertebrata</taxon>
        <taxon>Euteleostomi</taxon>
        <taxon>Actinopterygii</taxon>
        <taxon>Neopterygii</taxon>
        <taxon>Teleostei</taxon>
        <taxon>Albuliformes</taxon>
        <taxon>Albulidae</taxon>
        <taxon>Albula</taxon>
    </lineage>
</organism>
<reference evidence="4" key="1">
    <citation type="submission" date="2021-01" db="EMBL/GenBank/DDBJ databases">
        <authorList>
            <person name="Zahm M."/>
            <person name="Roques C."/>
            <person name="Cabau C."/>
            <person name="Klopp C."/>
            <person name="Donnadieu C."/>
            <person name="Jouanno E."/>
            <person name="Lampietro C."/>
            <person name="Louis A."/>
            <person name="Herpin A."/>
            <person name="Echchiki A."/>
            <person name="Berthelot C."/>
            <person name="Parey E."/>
            <person name="Roest-Crollius H."/>
            <person name="Braasch I."/>
            <person name="Postlethwait J."/>
            <person name="Bobe J."/>
            <person name="Montfort J."/>
            <person name="Bouchez O."/>
            <person name="Begum T."/>
            <person name="Mejri S."/>
            <person name="Adams A."/>
            <person name="Chen W.-J."/>
            <person name="Guiguen Y."/>
        </authorList>
    </citation>
    <scope>NUCLEOTIDE SEQUENCE</scope>
    <source>
        <tissue evidence="4">Blood</tissue>
    </source>
</reference>
<dbReference type="PANTHER" id="PTHR15343:SF0">
    <property type="entry name" value="T-CELL ANTIGEN CD7"/>
    <property type="match status" value="1"/>
</dbReference>
<dbReference type="PROSITE" id="PS50835">
    <property type="entry name" value="IG_LIKE"/>
    <property type="match status" value="2"/>
</dbReference>
<evidence type="ECO:0000313" key="4">
    <source>
        <dbReference type="EMBL" id="KAI1884079.1"/>
    </source>
</evidence>
<feature type="domain" description="Ig-like" evidence="3">
    <location>
        <begin position="128"/>
        <end position="236"/>
    </location>
</feature>
<keyword evidence="5" id="KW-1185">Reference proteome</keyword>
<dbReference type="SUPFAM" id="SSF48726">
    <property type="entry name" value="Immunoglobulin"/>
    <property type="match status" value="2"/>
</dbReference>
<dbReference type="InterPro" id="IPR036179">
    <property type="entry name" value="Ig-like_dom_sf"/>
</dbReference>
<dbReference type="InterPro" id="IPR013783">
    <property type="entry name" value="Ig-like_fold"/>
</dbReference>
<dbReference type="GO" id="GO:0016020">
    <property type="term" value="C:membrane"/>
    <property type="evidence" value="ECO:0007669"/>
    <property type="project" value="InterPro"/>
</dbReference>
<dbReference type="PANTHER" id="PTHR15343">
    <property type="entry name" value="CD7"/>
    <property type="match status" value="1"/>
</dbReference>
<gene>
    <name evidence="4" type="ORF">AGOR_G00222690</name>
</gene>
<sequence>MAETWLRFVLLALYLCTWASGSTNIIFQKIKVGESITVSCSTAHIDLDGAYVYWSLPTNKVVVNVDARSQKMTADDGFKERVKRTGSFPKFSFTISTLAKEESGLYWCEYHKFNEETERTDKFRSEGPILMVLVEGSTNIIFQKIKVGESITVSCSTAHADLDGAYVYWSRPTNKDVVYVDAESQKVTEDDGFEGRVKKTGSFPKFSLTISTLAKEDSGLYWCEYNKFKEETRRLDKFQSEGLVLMVLVEGVEPNQHPTGETPRTLLQPSKGEQNFSGEGMTMIIVGMCAGTIILCCIVLSLMAVPKVKRLCEKGYQREYHPHGHESIYEDMRQNCSV</sequence>
<feature type="domain" description="Ig-like" evidence="3">
    <location>
        <begin position="33"/>
        <end position="125"/>
    </location>
</feature>
<dbReference type="GO" id="GO:0038023">
    <property type="term" value="F:signaling receptor activity"/>
    <property type="evidence" value="ECO:0007669"/>
    <property type="project" value="InterPro"/>
</dbReference>
<dbReference type="InterPro" id="IPR003599">
    <property type="entry name" value="Ig_sub"/>
</dbReference>
<feature type="chain" id="PRO_5035850904" description="Ig-like domain-containing protein" evidence="2">
    <location>
        <begin position="22"/>
        <end position="338"/>
    </location>
</feature>
<dbReference type="Gene3D" id="2.60.40.10">
    <property type="entry name" value="Immunoglobulins"/>
    <property type="match status" value="2"/>
</dbReference>
<dbReference type="InterPro" id="IPR007110">
    <property type="entry name" value="Ig-like_dom"/>
</dbReference>
<dbReference type="SMART" id="SM00409">
    <property type="entry name" value="IG"/>
    <property type="match status" value="2"/>
</dbReference>
<dbReference type="InterPro" id="IPR013106">
    <property type="entry name" value="Ig_V-set"/>
</dbReference>
<dbReference type="AlphaFoldDB" id="A0A8T3CG80"/>
<dbReference type="SMART" id="SM00406">
    <property type="entry name" value="IGv"/>
    <property type="match status" value="2"/>
</dbReference>
<dbReference type="GO" id="GO:0002250">
    <property type="term" value="P:adaptive immune response"/>
    <property type="evidence" value="ECO:0007669"/>
    <property type="project" value="InterPro"/>
</dbReference>
<comment type="caution">
    <text evidence="4">The sequence shown here is derived from an EMBL/GenBank/DDBJ whole genome shotgun (WGS) entry which is preliminary data.</text>
</comment>
<keyword evidence="2" id="KW-0732">Signal</keyword>
<dbReference type="InterPro" id="IPR039090">
    <property type="entry name" value="CD7"/>
</dbReference>
<proteinExistence type="predicted"/>
<dbReference type="EMBL" id="JAERUA010000022">
    <property type="protein sequence ID" value="KAI1884079.1"/>
    <property type="molecule type" value="Genomic_DNA"/>
</dbReference>